<sequence length="82" mass="9215">MYMQLFLKGVLPKIKIDLSQEISENIPCSHEYSDIRFDGFISKVASSLLKILLLGIALPGNDPLYELNDSPLFLPDLYGTIQ</sequence>
<evidence type="ECO:0000313" key="2">
    <source>
        <dbReference type="Proteomes" id="UP001159042"/>
    </source>
</evidence>
<reference evidence="1 2" key="1">
    <citation type="journal article" date="2023" name="Insect Mol. Biol.">
        <title>Genome sequencing provides insights into the evolution of gene families encoding plant cell wall-degrading enzymes in longhorned beetles.</title>
        <authorList>
            <person name="Shin N.R."/>
            <person name="Okamura Y."/>
            <person name="Kirsch R."/>
            <person name="Pauchet Y."/>
        </authorList>
    </citation>
    <scope>NUCLEOTIDE SEQUENCE [LARGE SCALE GENOMIC DNA]</scope>
    <source>
        <strain evidence="1">EAD_L_NR</strain>
    </source>
</reference>
<organism evidence="1 2">
    <name type="scientific">Exocentrus adspersus</name>
    <dbReference type="NCBI Taxonomy" id="1586481"/>
    <lineage>
        <taxon>Eukaryota</taxon>
        <taxon>Metazoa</taxon>
        <taxon>Ecdysozoa</taxon>
        <taxon>Arthropoda</taxon>
        <taxon>Hexapoda</taxon>
        <taxon>Insecta</taxon>
        <taxon>Pterygota</taxon>
        <taxon>Neoptera</taxon>
        <taxon>Endopterygota</taxon>
        <taxon>Coleoptera</taxon>
        <taxon>Polyphaga</taxon>
        <taxon>Cucujiformia</taxon>
        <taxon>Chrysomeloidea</taxon>
        <taxon>Cerambycidae</taxon>
        <taxon>Lamiinae</taxon>
        <taxon>Acanthocinini</taxon>
        <taxon>Exocentrus</taxon>
    </lineage>
</organism>
<evidence type="ECO:0000313" key="1">
    <source>
        <dbReference type="EMBL" id="KAJ8910156.1"/>
    </source>
</evidence>
<dbReference type="EMBL" id="JANEYG010000347">
    <property type="protein sequence ID" value="KAJ8910156.1"/>
    <property type="molecule type" value="Genomic_DNA"/>
</dbReference>
<proteinExistence type="predicted"/>
<keyword evidence="2" id="KW-1185">Reference proteome</keyword>
<evidence type="ECO:0008006" key="3">
    <source>
        <dbReference type="Google" id="ProtNLM"/>
    </source>
</evidence>
<comment type="caution">
    <text evidence="1">The sequence shown here is derived from an EMBL/GenBank/DDBJ whole genome shotgun (WGS) entry which is preliminary data.</text>
</comment>
<name>A0AAV8V7K6_9CUCU</name>
<dbReference type="Proteomes" id="UP001159042">
    <property type="component" value="Unassembled WGS sequence"/>
</dbReference>
<accession>A0AAV8V7K6</accession>
<dbReference type="AlphaFoldDB" id="A0AAV8V7K6"/>
<protein>
    <recommendedName>
        <fullName evidence="3">Cytochrome b</fullName>
    </recommendedName>
</protein>
<gene>
    <name evidence="1" type="ORF">NQ315_007485</name>
</gene>